<accession>A0ACC2U551</accession>
<proteinExistence type="predicted"/>
<sequence length="182" mass="19718">MSSSSNNQVNKVFPGLDKIIQGYTRSSNNEASVYVHPQLTGSSSSTIQDYVISPASSSIARFAHHTHAAANPNPIFTLVSEISQLSSRIILGSQNKESANHMTSFDSQGRHIPPPANQSARRRRKLINPKSALEMVKKRLPRPPTLSANPPAPSQAPASYLIAPRVPANCKHPPRSQSPLLN</sequence>
<comment type="caution">
    <text evidence="1">The sequence shown here is derived from an EMBL/GenBank/DDBJ whole genome shotgun (WGS) entry which is preliminary data.</text>
</comment>
<reference evidence="1" key="1">
    <citation type="submission" date="2022-04" db="EMBL/GenBank/DDBJ databases">
        <title>Genome of the entomopathogenic fungus Entomophthora muscae.</title>
        <authorList>
            <person name="Elya C."/>
            <person name="Lovett B.R."/>
            <person name="Lee E."/>
            <person name="Macias A.M."/>
            <person name="Hajek A.E."/>
            <person name="De Bivort B.L."/>
            <person name="Kasson M.T."/>
            <person name="De Fine Licht H.H."/>
            <person name="Stajich J.E."/>
        </authorList>
    </citation>
    <scope>NUCLEOTIDE SEQUENCE</scope>
    <source>
        <strain evidence="1">Berkeley</strain>
    </source>
</reference>
<evidence type="ECO:0000313" key="2">
    <source>
        <dbReference type="Proteomes" id="UP001165960"/>
    </source>
</evidence>
<evidence type="ECO:0000313" key="1">
    <source>
        <dbReference type="EMBL" id="KAJ9082039.1"/>
    </source>
</evidence>
<gene>
    <name evidence="1" type="ORF">DSO57_1008467</name>
</gene>
<organism evidence="1 2">
    <name type="scientific">Entomophthora muscae</name>
    <dbReference type="NCBI Taxonomy" id="34485"/>
    <lineage>
        <taxon>Eukaryota</taxon>
        <taxon>Fungi</taxon>
        <taxon>Fungi incertae sedis</taxon>
        <taxon>Zoopagomycota</taxon>
        <taxon>Entomophthoromycotina</taxon>
        <taxon>Entomophthoromycetes</taxon>
        <taxon>Entomophthorales</taxon>
        <taxon>Entomophthoraceae</taxon>
        <taxon>Entomophthora</taxon>
    </lineage>
</organism>
<protein>
    <submittedName>
        <fullName evidence="1">Uncharacterized protein</fullName>
    </submittedName>
</protein>
<dbReference type="Proteomes" id="UP001165960">
    <property type="component" value="Unassembled WGS sequence"/>
</dbReference>
<name>A0ACC2U551_9FUNG</name>
<keyword evidence="2" id="KW-1185">Reference proteome</keyword>
<dbReference type="EMBL" id="QTSX02001446">
    <property type="protein sequence ID" value="KAJ9082039.1"/>
    <property type="molecule type" value="Genomic_DNA"/>
</dbReference>